<accession>A0ABV4XND7</accession>
<dbReference type="InterPro" id="IPR003141">
    <property type="entry name" value="Pol/His_phosphatase_N"/>
</dbReference>
<feature type="domain" description="Polymerase/histidinol phosphatase N-terminal" evidence="12">
    <location>
        <begin position="4"/>
        <end position="71"/>
    </location>
</feature>
<dbReference type="EMBL" id="JBHFNR010000068">
    <property type="protein sequence ID" value="MFB2893230.1"/>
    <property type="molecule type" value="Genomic_DNA"/>
</dbReference>
<dbReference type="SMART" id="SM00481">
    <property type="entry name" value="POLIIIAc"/>
    <property type="match status" value="1"/>
</dbReference>
<name>A0ABV4XND7_9CYAN</name>
<dbReference type="NCBIfam" id="TIGR01443">
    <property type="entry name" value="intein_Cterm"/>
    <property type="match status" value="1"/>
</dbReference>
<dbReference type="RefSeq" id="WP_413262894.1">
    <property type="nucleotide sequence ID" value="NZ_JBHFNR010000068.1"/>
</dbReference>
<dbReference type="CDD" id="cd12113">
    <property type="entry name" value="PHP_PolIIIA_DnaE3"/>
    <property type="match status" value="1"/>
</dbReference>
<dbReference type="Pfam" id="PF07733">
    <property type="entry name" value="DNA_pol3_alpha"/>
    <property type="match status" value="1"/>
</dbReference>
<evidence type="ECO:0000256" key="1">
    <source>
        <dbReference type="ARBA" id="ARBA00004496"/>
    </source>
</evidence>
<dbReference type="Pfam" id="PF01336">
    <property type="entry name" value="tRNA_anti-codon"/>
    <property type="match status" value="1"/>
</dbReference>
<keyword evidence="7" id="KW-0235">DNA replication</keyword>
<dbReference type="Pfam" id="PF17657">
    <property type="entry name" value="DNA_pol3_finger"/>
    <property type="match status" value="1"/>
</dbReference>
<evidence type="ECO:0000259" key="11">
    <source>
        <dbReference type="SMART" id="SM00306"/>
    </source>
</evidence>
<dbReference type="InterPro" id="IPR029460">
    <property type="entry name" value="DNAPol_HHH"/>
</dbReference>
<comment type="catalytic activity">
    <reaction evidence="9">
        <text>DNA(n) + a 2'-deoxyribonucleoside 5'-triphosphate = DNA(n+1) + diphosphate</text>
        <dbReference type="Rhea" id="RHEA:22508"/>
        <dbReference type="Rhea" id="RHEA-COMP:17339"/>
        <dbReference type="Rhea" id="RHEA-COMP:17340"/>
        <dbReference type="ChEBI" id="CHEBI:33019"/>
        <dbReference type="ChEBI" id="CHEBI:61560"/>
        <dbReference type="ChEBI" id="CHEBI:173112"/>
        <dbReference type="EC" id="2.7.7.7"/>
    </reaction>
</comment>
<feature type="domain" description="Hint" evidence="10">
    <location>
        <begin position="871"/>
        <end position="916"/>
    </location>
</feature>
<dbReference type="SMART" id="SM00305">
    <property type="entry name" value="HintC"/>
    <property type="match status" value="1"/>
</dbReference>
<evidence type="ECO:0000256" key="5">
    <source>
        <dbReference type="ARBA" id="ARBA00022679"/>
    </source>
</evidence>
<keyword evidence="5 13" id="KW-0808">Transferase</keyword>
<dbReference type="NCBIfam" id="NF007079">
    <property type="entry name" value="PRK09532.1"/>
    <property type="match status" value="1"/>
</dbReference>
<dbReference type="InterPro" id="IPR036844">
    <property type="entry name" value="Hint_dom_sf"/>
</dbReference>
<dbReference type="Pfam" id="PF02811">
    <property type="entry name" value="PHP"/>
    <property type="match status" value="1"/>
</dbReference>
<evidence type="ECO:0000256" key="9">
    <source>
        <dbReference type="ARBA" id="ARBA00049244"/>
    </source>
</evidence>
<evidence type="ECO:0000256" key="8">
    <source>
        <dbReference type="ARBA" id="ARBA00022932"/>
    </source>
</evidence>
<dbReference type="SMART" id="SM00306">
    <property type="entry name" value="HintN"/>
    <property type="match status" value="1"/>
</dbReference>
<comment type="caution">
    <text evidence="13">The sequence shown here is derived from an EMBL/GenBank/DDBJ whole genome shotgun (WGS) entry which is preliminary data.</text>
</comment>
<keyword evidence="14" id="KW-1185">Reference proteome</keyword>
<evidence type="ECO:0000313" key="13">
    <source>
        <dbReference type="EMBL" id="MFB2893230.1"/>
    </source>
</evidence>
<dbReference type="CDD" id="cd00081">
    <property type="entry name" value="Hint"/>
    <property type="match status" value="1"/>
</dbReference>
<dbReference type="InterPro" id="IPR016195">
    <property type="entry name" value="Pol/histidinol_Pase-like"/>
</dbReference>
<dbReference type="Proteomes" id="UP001576784">
    <property type="component" value="Unassembled WGS sequence"/>
</dbReference>
<comment type="similarity">
    <text evidence="2">Belongs to the DNA polymerase type-C family. DnaE subfamily.</text>
</comment>
<keyword evidence="8" id="KW-0239">DNA-directed DNA polymerase</keyword>
<dbReference type="Gene3D" id="1.10.150.870">
    <property type="match status" value="1"/>
</dbReference>
<dbReference type="NCBIfam" id="TIGR01445">
    <property type="entry name" value="intein_Nterm"/>
    <property type="match status" value="1"/>
</dbReference>
<dbReference type="InterPro" id="IPR003586">
    <property type="entry name" value="Hint_dom_C"/>
</dbReference>
<dbReference type="InterPro" id="IPR030934">
    <property type="entry name" value="Intein_C"/>
</dbReference>
<dbReference type="PANTHER" id="PTHR32294">
    <property type="entry name" value="DNA POLYMERASE III SUBUNIT ALPHA"/>
    <property type="match status" value="1"/>
</dbReference>
<protein>
    <recommendedName>
        <fullName evidence="4">DNA polymerase III subunit alpha</fullName>
        <ecNumber evidence="3">2.7.7.7</ecNumber>
    </recommendedName>
</protein>
<proteinExistence type="inferred from homology"/>
<evidence type="ECO:0000256" key="6">
    <source>
        <dbReference type="ARBA" id="ARBA00022695"/>
    </source>
</evidence>
<evidence type="ECO:0000256" key="2">
    <source>
        <dbReference type="ARBA" id="ARBA00009496"/>
    </source>
</evidence>
<evidence type="ECO:0000259" key="10">
    <source>
        <dbReference type="SMART" id="SM00305"/>
    </source>
</evidence>
<dbReference type="EC" id="2.7.7.7" evidence="3"/>
<keyword evidence="6 13" id="KW-0548">Nucleotidyltransferase</keyword>
<dbReference type="InterPro" id="IPR004365">
    <property type="entry name" value="NA-bd_OB_tRNA"/>
</dbReference>
<dbReference type="PROSITE" id="PS50818">
    <property type="entry name" value="INTEIN_C_TER"/>
    <property type="match status" value="1"/>
</dbReference>
<dbReference type="InterPro" id="IPR011708">
    <property type="entry name" value="DNA_pol3_alpha_NTPase_dom"/>
</dbReference>
<dbReference type="NCBIfam" id="TIGR00594">
    <property type="entry name" value="polc"/>
    <property type="match status" value="1"/>
</dbReference>
<dbReference type="CDD" id="cd04485">
    <property type="entry name" value="DnaE_OBF"/>
    <property type="match status" value="1"/>
</dbReference>
<dbReference type="InterPro" id="IPR003587">
    <property type="entry name" value="Hint_dom_N"/>
</dbReference>
<dbReference type="PANTHER" id="PTHR32294:SF0">
    <property type="entry name" value="DNA POLYMERASE III SUBUNIT ALPHA"/>
    <property type="match status" value="1"/>
</dbReference>
<dbReference type="PROSITE" id="PS50817">
    <property type="entry name" value="INTEIN_N_TER"/>
    <property type="match status" value="1"/>
</dbReference>
<dbReference type="Pfam" id="PF14579">
    <property type="entry name" value="HHH_6"/>
    <property type="match status" value="1"/>
</dbReference>
<evidence type="ECO:0000256" key="3">
    <source>
        <dbReference type="ARBA" id="ARBA00012417"/>
    </source>
</evidence>
<dbReference type="SUPFAM" id="SSF51294">
    <property type="entry name" value="Hedgehog/intein (Hint) domain"/>
    <property type="match status" value="1"/>
</dbReference>
<reference evidence="13 14" key="1">
    <citation type="submission" date="2024-09" db="EMBL/GenBank/DDBJ databases">
        <title>Floridaenema gen nov. (Aerosakkonemataceae, Aerosakkonematales ord. nov., Cyanobacteria) from benthic tropical and subtropical fresh waters, with the description of four new species.</title>
        <authorList>
            <person name="Moretto J.A."/>
            <person name="Berthold D.E."/>
            <person name="Lefler F.W."/>
            <person name="Huang I.-S."/>
            <person name="Laughinghouse H. IV."/>
        </authorList>
    </citation>
    <scope>NUCLEOTIDE SEQUENCE [LARGE SCALE GENOMIC DNA]</scope>
    <source>
        <strain evidence="13 14">BLCC-F50</strain>
    </source>
</reference>
<dbReference type="Gene3D" id="1.10.10.1600">
    <property type="entry name" value="Bacterial DNA polymerase III alpha subunit, thumb domain"/>
    <property type="match status" value="1"/>
</dbReference>
<evidence type="ECO:0000259" key="12">
    <source>
        <dbReference type="SMART" id="SM00481"/>
    </source>
</evidence>
<organism evidence="13 14">
    <name type="scientific">Floridaenema flaviceps BLCC-F50</name>
    <dbReference type="NCBI Taxonomy" id="3153642"/>
    <lineage>
        <taxon>Bacteria</taxon>
        <taxon>Bacillati</taxon>
        <taxon>Cyanobacteriota</taxon>
        <taxon>Cyanophyceae</taxon>
        <taxon>Oscillatoriophycideae</taxon>
        <taxon>Aerosakkonematales</taxon>
        <taxon>Aerosakkonemataceae</taxon>
        <taxon>Floridanema</taxon>
        <taxon>Floridanema flaviceps</taxon>
    </lineage>
</organism>
<evidence type="ECO:0000256" key="7">
    <source>
        <dbReference type="ARBA" id="ARBA00022705"/>
    </source>
</evidence>
<dbReference type="Gene3D" id="2.170.16.10">
    <property type="entry name" value="Hedgehog/Intein (Hint) domain"/>
    <property type="match status" value="1"/>
</dbReference>
<feature type="domain" description="Hint" evidence="11">
    <location>
        <begin position="773"/>
        <end position="878"/>
    </location>
</feature>
<dbReference type="GO" id="GO:0003887">
    <property type="term" value="F:DNA-directed DNA polymerase activity"/>
    <property type="evidence" value="ECO:0007669"/>
    <property type="project" value="UniProtKB-EC"/>
</dbReference>
<evidence type="ECO:0000256" key="4">
    <source>
        <dbReference type="ARBA" id="ARBA00019114"/>
    </source>
</evidence>
<dbReference type="InterPro" id="IPR041931">
    <property type="entry name" value="DNA_pol3_alpha_thumb_dom"/>
</dbReference>
<evidence type="ECO:0000313" key="14">
    <source>
        <dbReference type="Proteomes" id="UP001576784"/>
    </source>
</evidence>
<sequence>MSFVGLHTHSDYSLLDGASQIPELIDRVIELGMPAIALTDHGVMYGAIELIKVCRNKNVKPIVGNEMYVVEGDIEKQEKRRRKYHQIVLAKDTQGYKNLVKLTTISHLQGVQGKGIFSRPCINRELLEKYHEGLIVTSGCRAGQVPQLILQNKLKEARECAKWYQGVFKDDYYLEIQDHGYLEDRIVNVEIVKISQELGIKVVATNDSHFTGCSDVEAHDALLCINTGQKLIEEQRMRYSGTEYLKSPDEMAQLFRDHLPDEVIKQAIENTIEVANKVKKYEIFNEPRLPDYPVPPDHTASTYLEKLAREGLQERCDRNYADIEQAYKERLEYELKMIEQMGFSTYFLVVGDYIRFARDKGIPVGPGRGSAAGSLVAYALKITNIDPVHHGLLFERFLNPERKSMPDIDTDFCIERRQEVIDYVTEKYGKERVAQIITFNRLTSKAVLKDVARVLDIPYKEADEMAKLIPVVRGKPTKLKVMISDDTPAKEFKEKYDNDENVRRWIDMAMRIEGTNKTFGVHAAGVVISAQPLDEVVPLQRNNDGSVITQYFMEDLESLGLLKMDFLGLKNLTIIQNTLDLIKKNRGFAVNPDDITCEERKAFKILGKGELKKRPQEVEKTYKVLEKGHLEGVFQLESSGMLDVVQKLKPSSIEDISSILALYRPGPLDAGLIPKFIDRKHGKEEINYEHPLLEPILQETYAVLVYQEQIMKMAQDLAGYTLGQADLLRRAMGKKKAEEMQKQRETFIDGSTKNGVNRRIAEQLFDQMVLFAEYCLSYDTEIMTVEYGVMAIGKIVEEGIDCTVYSVDSNGFVYTQPIAQFHNRGQQELFEYSLEDGSIIRATKDHKFMTTDGQMLPIDEIFAKGLDLKRIEQIIVKIVSRKSLGTQPVYDIGVERDHNFILTNGLVASNCFNKSHSTAYAYVTYQTAYLKANFTVEYMAALLTANSGDQDKVQKYIANCQELNIKVEGPDINRSDMNFTPSDGKILFGLSAIKNVGENAIKNILEVRKQGGEFKDLADFCDRINLHSVNSRALEALIKCGALDCLNQNRQQLIEHLPFVISWAQKSKGVSDQPTLFPLESVRSPAPKPPQINDFDPKEKLQFEKELLGFYVSAHPLKFIEKLAPKLGLNPSPITLNQLAENRGKNVHVIVMITEIKRVVTKKGDPMAILQIEDLTGKYEAVVFSKTYDKVNADLVTDVPLIFKGKVDTEKEQLQLIVYEAKLVPADTLATLEETATTEIEESEVMVVLELTPQQIEEQQLLENLRANLQECRGDADAKIPVIAIVMNQNQRQAVRFGKEYWVQDYEYAVSRLKNAKFNARLYSPINF</sequence>
<dbReference type="InterPro" id="IPR006141">
    <property type="entry name" value="Intein_N"/>
</dbReference>
<dbReference type="InterPro" id="IPR004805">
    <property type="entry name" value="DnaE2/DnaE/PolC"/>
</dbReference>
<gene>
    <name evidence="13" type="ORF">ACE1CI_09985</name>
</gene>
<dbReference type="InterPro" id="IPR040982">
    <property type="entry name" value="DNA_pol3_finger"/>
</dbReference>
<dbReference type="Gene3D" id="3.20.20.140">
    <property type="entry name" value="Metal-dependent hydrolases"/>
    <property type="match status" value="1"/>
</dbReference>
<comment type="subcellular location">
    <subcellularLocation>
        <location evidence="1">Cytoplasm</location>
    </subcellularLocation>
</comment>
<dbReference type="InterPro" id="IPR004013">
    <property type="entry name" value="PHP_dom"/>
</dbReference>
<dbReference type="SUPFAM" id="SSF89550">
    <property type="entry name" value="PHP domain-like"/>
    <property type="match status" value="1"/>
</dbReference>